<evidence type="ECO:0000313" key="8">
    <source>
        <dbReference type="EMBL" id="TXG50765.1"/>
    </source>
</evidence>
<evidence type="ECO:0000256" key="3">
    <source>
        <dbReference type="ARBA" id="ARBA00023015"/>
    </source>
</evidence>
<sequence>MDLSQTTTNVVTGGSGGNGMASNQTNDMGAADDPKQNLNQVINSIQKTLGLLHQLYLTVSSFNAASQLPLLQRLNSLVTELDNMVKLSEKCNIEVPMEVLNLIDDGKNPDEFTRDVINSCIAKNQVTKGRTDSFKSLRKHLLEELEQAFPDEVESYREIRASSAAETKRLAQSQSMLPNGDVKVKPEI</sequence>
<feature type="region of interest" description="Disordered" evidence="7">
    <location>
        <begin position="1"/>
        <end position="35"/>
    </location>
</feature>
<dbReference type="Pfam" id="PF09748">
    <property type="entry name" value="Med10"/>
    <property type="match status" value="1"/>
</dbReference>
<dbReference type="EMBL" id="VAHF01000011">
    <property type="protein sequence ID" value="TXG50765.1"/>
    <property type="molecule type" value="Genomic_DNA"/>
</dbReference>
<dbReference type="AlphaFoldDB" id="A0A5C7H1V6"/>
<dbReference type="GO" id="GO:0016592">
    <property type="term" value="C:mediator complex"/>
    <property type="evidence" value="ECO:0007669"/>
    <property type="project" value="InterPro"/>
</dbReference>
<evidence type="ECO:0000256" key="2">
    <source>
        <dbReference type="ARBA" id="ARBA00005389"/>
    </source>
</evidence>
<evidence type="ECO:0000313" key="9">
    <source>
        <dbReference type="Proteomes" id="UP000323000"/>
    </source>
</evidence>
<organism evidence="8 9">
    <name type="scientific">Acer yangbiense</name>
    <dbReference type="NCBI Taxonomy" id="1000413"/>
    <lineage>
        <taxon>Eukaryota</taxon>
        <taxon>Viridiplantae</taxon>
        <taxon>Streptophyta</taxon>
        <taxon>Embryophyta</taxon>
        <taxon>Tracheophyta</taxon>
        <taxon>Spermatophyta</taxon>
        <taxon>Magnoliopsida</taxon>
        <taxon>eudicotyledons</taxon>
        <taxon>Gunneridae</taxon>
        <taxon>Pentapetalae</taxon>
        <taxon>rosids</taxon>
        <taxon>malvids</taxon>
        <taxon>Sapindales</taxon>
        <taxon>Sapindaceae</taxon>
        <taxon>Hippocastanoideae</taxon>
        <taxon>Acereae</taxon>
        <taxon>Acer</taxon>
    </lineage>
</organism>
<evidence type="ECO:0000256" key="7">
    <source>
        <dbReference type="SAM" id="MobiDB-lite"/>
    </source>
</evidence>
<keyword evidence="6" id="KW-0010">Activator</keyword>
<keyword evidence="4 6" id="KW-0804">Transcription</keyword>
<dbReference type="GO" id="GO:0003712">
    <property type="term" value="F:transcription coregulator activity"/>
    <property type="evidence" value="ECO:0007669"/>
    <property type="project" value="InterPro"/>
</dbReference>
<protein>
    <recommendedName>
        <fullName evidence="6">Mediator of RNA polymerase II transcription subunit 10</fullName>
    </recommendedName>
    <alternativeName>
        <fullName evidence="6">Mediator complex subunit 10</fullName>
    </alternativeName>
</protein>
<feature type="compositionally biased region" description="Low complexity" evidence="7">
    <location>
        <begin position="1"/>
        <end position="12"/>
    </location>
</feature>
<dbReference type="PANTHER" id="PTHR13345">
    <property type="entry name" value="MEDIATOR OF RNA POLYMERASE II TRANSCRIPTION SUBUNIT 10"/>
    <property type="match status" value="1"/>
</dbReference>
<dbReference type="Proteomes" id="UP000323000">
    <property type="component" value="Chromosome 11"/>
</dbReference>
<comment type="subunit">
    <text evidence="6">Component of the Mediator complex.</text>
</comment>
<dbReference type="GO" id="GO:0045944">
    <property type="term" value="P:positive regulation of transcription by RNA polymerase II"/>
    <property type="evidence" value="ECO:0007669"/>
    <property type="project" value="TreeGrafter"/>
</dbReference>
<keyword evidence="9" id="KW-1185">Reference proteome</keyword>
<dbReference type="OrthoDB" id="337270at2759"/>
<dbReference type="InterPro" id="IPR019145">
    <property type="entry name" value="Mediator_Med10"/>
</dbReference>
<comment type="caution">
    <text evidence="8">The sequence shown here is derived from an EMBL/GenBank/DDBJ whole genome shotgun (WGS) entry which is preliminary data.</text>
</comment>
<comment type="similarity">
    <text evidence="2 6">Belongs to the Mediator complex subunit 10 family.</text>
</comment>
<reference evidence="9" key="1">
    <citation type="journal article" date="2019" name="Gigascience">
        <title>De novo genome assembly of the endangered Acer yangbiense, a plant species with extremely small populations endemic to Yunnan Province, China.</title>
        <authorList>
            <person name="Yang J."/>
            <person name="Wariss H.M."/>
            <person name="Tao L."/>
            <person name="Zhang R."/>
            <person name="Yun Q."/>
            <person name="Hollingsworth P."/>
            <person name="Dao Z."/>
            <person name="Luo G."/>
            <person name="Guo H."/>
            <person name="Ma Y."/>
            <person name="Sun W."/>
        </authorList>
    </citation>
    <scope>NUCLEOTIDE SEQUENCE [LARGE SCALE GENOMIC DNA]</scope>
    <source>
        <strain evidence="9">cv. Malutang</strain>
    </source>
</reference>
<keyword evidence="3 6" id="KW-0805">Transcription regulation</keyword>
<evidence type="ECO:0000256" key="5">
    <source>
        <dbReference type="ARBA" id="ARBA00023242"/>
    </source>
</evidence>
<proteinExistence type="inferred from homology"/>
<comment type="subcellular location">
    <subcellularLocation>
        <location evidence="1 6">Nucleus</location>
    </subcellularLocation>
</comment>
<accession>A0A5C7H1V6</accession>
<gene>
    <name evidence="6" type="primary">MED10</name>
    <name evidence="8" type="ORF">EZV62_023289</name>
</gene>
<evidence type="ECO:0000256" key="1">
    <source>
        <dbReference type="ARBA" id="ARBA00004123"/>
    </source>
</evidence>
<evidence type="ECO:0000256" key="4">
    <source>
        <dbReference type="ARBA" id="ARBA00023163"/>
    </source>
</evidence>
<dbReference type="PANTHER" id="PTHR13345:SF14">
    <property type="entry name" value="MEDIATOR OF RNA POLYMERASE II TRANSCRIPTION SUBUNIT 10A-RELATED"/>
    <property type="match status" value="1"/>
</dbReference>
<keyword evidence="5 6" id="KW-0539">Nucleus</keyword>
<feature type="region of interest" description="Disordered" evidence="7">
    <location>
        <begin position="167"/>
        <end position="188"/>
    </location>
</feature>
<name>A0A5C7H1V6_9ROSI</name>
<evidence type="ECO:0000256" key="6">
    <source>
        <dbReference type="RuleBase" id="RU364146"/>
    </source>
</evidence>
<comment type="function">
    <text evidence="6">Component of the Mediator complex, a coactivator involved in the regulated transcription of nearly all RNA polymerase II-dependent genes. Mediator functions as a bridge to convey information from gene-specific regulatory proteins to the basal RNA polymerase II transcription machinery. Mediator is recruited to promoters by direct interactions with regulatory proteins and serves as a scaffold for the assembly of a functional preinitiation complex with RNA polymerase II and the general transcription factors.</text>
</comment>